<dbReference type="AlphaFoldDB" id="A0A8T0HV32"/>
<comment type="caution">
    <text evidence="1">The sequence shown here is derived from an EMBL/GenBank/DDBJ whole genome shotgun (WGS) entry which is preliminary data.</text>
</comment>
<gene>
    <name evidence="1" type="ORF">KC19_VG275400</name>
</gene>
<dbReference type="EMBL" id="CM026426">
    <property type="protein sequence ID" value="KAG0574599.1"/>
    <property type="molecule type" value="Genomic_DNA"/>
</dbReference>
<organism evidence="1 2">
    <name type="scientific">Ceratodon purpureus</name>
    <name type="common">Fire moss</name>
    <name type="synonym">Dicranum purpureum</name>
    <dbReference type="NCBI Taxonomy" id="3225"/>
    <lineage>
        <taxon>Eukaryota</taxon>
        <taxon>Viridiplantae</taxon>
        <taxon>Streptophyta</taxon>
        <taxon>Embryophyta</taxon>
        <taxon>Bryophyta</taxon>
        <taxon>Bryophytina</taxon>
        <taxon>Bryopsida</taxon>
        <taxon>Dicranidae</taxon>
        <taxon>Pseudoditrichales</taxon>
        <taxon>Ditrichaceae</taxon>
        <taxon>Ceratodon</taxon>
    </lineage>
</organism>
<keyword evidence="2" id="KW-1185">Reference proteome</keyword>
<proteinExistence type="predicted"/>
<dbReference type="Proteomes" id="UP000822688">
    <property type="component" value="Chromosome V"/>
</dbReference>
<evidence type="ECO:0000313" key="2">
    <source>
        <dbReference type="Proteomes" id="UP000822688"/>
    </source>
</evidence>
<protein>
    <submittedName>
        <fullName evidence="1">Uncharacterized protein</fullName>
    </submittedName>
</protein>
<evidence type="ECO:0000313" key="1">
    <source>
        <dbReference type="EMBL" id="KAG0574599.1"/>
    </source>
</evidence>
<sequence>MGLSFWSYSKPSLTHNPNHVTTKPAETEQTHTYLQTQFTYIGNQRQLNVRQLQNRTHPLFLLKSHKVAQLHQQMDPNFATFRRKVSVKLSILTFKHHEEKSREMVEVSPSQHVVMPTFSYFMAYTWRLQLQKWRWPWIVVILCCHEHGFCDFLAFVVRS</sequence>
<name>A0A8T0HV32_CERPU</name>
<reference evidence="1" key="1">
    <citation type="submission" date="2020-06" db="EMBL/GenBank/DDBJ databases">
        <title>WGS assembly of Ceratodon purpureus strain R40.</title>
        <authorList>
            <person name="Carey S.B."/>
            <person name="Jenkins J."/>
            <person name="Shu S."/>
            <person name="Lovell J.T."/>
            <person name="Sreedasyam A."/>
            <person name="Maumus F."/>
            <person name="Tiley G.P."/>
            <person name="Fernandez-Pozo N."/>
            <person name="Barry K."/>
            <person name="Chen C."/>
            <person name="Wang M."/>
            <person name="Lipzen A."/>
            <person name="Daum C."/>
            <person name="Saski C.A."/>
            <person name="Payton A.C."/>
            <person name="Mcbreen J.C."/>
            <person name="Conrad R.E."/>
            <person name="Kollar L.M."/>
            <person name="Olsson S."/>
            <person name="Huttunen S."/>
            <person name="Landis J.B."/>
            <person name="Wickett N.J."/>
            <person name="Johnson M.G."/>
            <person name="Rensing S.A."/>
            <person name="Grimwood J."/>
            <person name="Schmutz J."/>
            <person name="Mcdaniel S.F."/>
        </authorList>
    </citation>
    <scope>NUCLEOTIDE SEQUENCE</scope>
    <source>
        <strain evidence="1">R40</strain>
    </source>
</reference>
<accession>A0A8T0HV32</accession>